<dbReference type="HAMAP" id="MF_03046">
    <property type="entry name" value="ENY2_Sus1"/>
    <property type="match status" value="1"/>
</dbReference>
<dbReference type="Pfam" id="PF10163">
    <property type="entry name" value="EnY2"/>
    <property type="match status" value="1"/>
</dbReference>
<evidence type="ECO:0000256" key="1">
    <source>
        <dbReference type="HAMAP-Rule" id="MF_03046"/>
    </source>
</evidence>
<dbReference type="GO" id="GO:0071819">
    <property type="term" value="C:DUBm complex"/>
    <property type="evidence" value="ECO:0007669"/>
    <property type="project" value="UniProtKB-UniRule"/>
</dbReference>
<comment type="similarity">
    <text evidence="1">Belongs to the ENY2 family.</text>
</comment>
<evidence type="ECO:0000313" key="4">
    <source>
        <dbReference type="WBParaSite" id="ACRNAN_scaffold5342.g25082.t1"/>
    </source>
</evidence>
<dbReference type="GO" id="GO:0006325">
    <property type="term" value="P:chromatin organization"/>
    <property type="evidence" value="ECO:0007669"/>
    <property type="project" value="UniProtKB-KW"/>
</dbReference>
<sequence length="87" mass="10350">MEFIRSGERQRLGELVAKRLKETGWVSEVETLCRKYVTEHGIENLKYEDMIDDVKDRARRTVPEEVKKELMDLIRQFVDDHLGLTEK</sequence>
<dbReference type="GO" id="GO:0006406">
    <property type="term" value="P:mRNA export from nucleus"/>
    <property type="evidence" value="ECO:0007669"/>
    <property type="project" value="UniProtKB-UniRule"/>
</dbReference>
<keyword evidence="1" id="KW-0804">Transcription</keyword>
<dbReference type="InterPro" id="IPR038212">
    <property type="entry name" value="TF_EnY2_sf"/>
</dbReference>
<evidence type="ECO:0000313" key="2">
    <source>
        <dbReference type="Proteomes" id="UP000887540"/>
    </source>
</evidence>
<name>A0A914DEW0_9BILA</name>
<keyword evidence="2" id="KW-1185">Reference proteome</keyword>
<dbReference type="WBParaSite" id="ACRNAN_scaffold2415.g12378.t1">
    <property type="protein sequence ID" value="ACRNAN_scaffold2415.g12378.t1"/>
    <property type="gene ID" value="ACRNAN_scaffold2415.g12378"/>
</dbReference>
<keyword evidence="1" id="KW-0811">Translocation</keyword>
<keyword evidence="1" id="KW-0813">Transport</keyword>
<dbReference type="WBParaSite" id="ACRNAN_scaffold5342.g25082.t1">
    <property type="protein sequence ID" value="ACRNAN_scaffold5342.g25082.t1"/>
    <property type="gene ID" value="ACRNAN_scaffold5342.g25082"/>
</dbReference>
<comment type="subunit">
    <text evidence="1">Component of the nuclear pore complex (NPC)-associated TREX-2 complex (transcription and export complex 2). Component of the SAGA transcription coactivator-HAT complex. Within the SAGA complex, participates to a subcomplex of SAGA called the DUB module (deubiquitination module).</text>
</comment>
<evidence type="ECO:0000313" key="3">
    <source>
        <dbReference type="WBParaSite" id="ACRNAN_scaffold2415.g12378.t1"/>
    </source>
</evidence>
<proteinExistence type="inferred from homology"/>
<keyword evidence="1" id="KW-0539">Nucleus</keyword>
<protein>
    <recommendedName>
        <fullName evidence="1">Transcription and mRNA export factor ENY2</fullName>
    </recommendedName>
    <alternativeName>
        <fullName evidence="1">Enhancer of yellow 2 transcription factor homolog</fullName>
    </alternativeName>
</protein>
<keyword evidence="1" id="KW-0653">Protein transport</keyword>
<organism evidence="2 3">
    <name type="scientific">Acrobeloides nanus</name>
    <dbReference type="NCBI Taxonomy" id="290746"/>
    <lineage>
        <taxon>Eukaryota</taxon>
        <taxon>Metazoa</taxon>
        <taxon>Ecdysozoa</taxon>
        <taxon>Nematoda</taxon>
        <taxon>Chromadorea</taxon>
        <taxon>Rhabditida</taxon>
        <taxon>Tylenchina</taxon>
        <taxon>Cephalobomorpha</taxon>
        <taxon>Cephaloboidea</taxon>
        <taxon>Cephalobidae</taxon>
        <taxon>Acrobeloides</taxon>
    </lineage>
</organism>
<accession>A0A914DEW0</accession>
<keyword evidence="1" id="KW-0805">Transcription regulation</keyword>
<dbReference type="GO" id="GO:0005654">
    <property type="term" value="C:nucleoplasm"/>
    <property type="evidence" value="ECO:0007669"/>
    <property type="project" value="UniProtKB-SubCell"/>
</dbReference>
<dbReference type="PANTHER" id="PTHR12514">
    <property type="entry name" value="ENHANCER OF YELLOW 2 TRANSCRIPTION FACTOR"/>
    <property type="match status" value="1"/>
</dbReference>
<dbReference type="InterPro" id="IPR018783">
    <property type="entry name" value="TF_ENY2"/>
</dbReference>
<reference evidence="3 4" key="1">
    <citation type="submission" date="2022-11" db="UniProtKB">
        <authorList>
            <consortium name="WormBaseParasite"/>
        </authorList>
    </citation>
    <scope>IDENTIFICATION</scope>
</reference>
<keyword evidence="1" id="KW-0010">Activator</keyword>
<dbReference type="Gene3D" id="1.10.246.140">
    <property type="match status" value="1"/>
</dbReference>
<comment type="subcellular location">
    <subcellularLocation>
        <location evidence="1">Nucleus</location>
        <location evidence="1">Nucleoplasm</location>
    </subcellularLocation>
</comment>
<comment type="function">
    <text evidence="1">Involved in mRNA export coupled transcription activation by association with both the TREX-2 and the SAGA complexes. The transcription regulatory histone acetylation (HAT) complex SAGA is a multiprotein complex that activates transcription by remodeling chromatin and mediating histone acetylation and deubiquitination. Within the SAGA complex, participates to a subcomplex that specifically deubiquitinates histones. The SAGA complex is recruited to specific gene promoters by activators, where it is required for transcription. The TREX-2 complex functions in docking export-competent ribonucleoprotein particles (mRNPs) to the nuclear entrance of the nuclear pore complex (nuclear basket). TREX-2 participates in mRNA export and accurate chromatin positioning in the nucleus by tethering genes to the nuclear periphery.</text>
</comment>
<keyword evidence="1" id="KW-0509">mRNA transport</keyword>
<dbReference type="GO" id="GO:0003713">
    <property type="term" value="F:transcription coactivator activity"/>
    <property type="evidence" value="ECO:0007669"/>
    <property type="project" value="UniProtKB-UniRule"/>
</dbReference>
<dbReference type="GO" id="GO:0000124">
    <property type="term" value="C:SAGA complex"/>
    <property type="evidence" value="ECO:0007669"/>
    <property type="project" value="UniProtKB-UniRule"/>
</dbReference>
<dbReference type="GO" id="GO:0006368">
    <property type="term" value="P:transcription elongation by RNA polymerase II"/>
    <property type="evidence" value="ECO:0007669"/>
    <property type="project" value="UniProtKB-UniRule"/>
</dbReference>
<dbReference type="Proteomes" id="UP000887540">
    <property type="component" value="Unplaced"/>
</dbReference>
<dbReference type="GO" id="GO:0015031">
    <property type="term" value="P:protein transport"/>
    <property type="evidence" value="ECO:0007669"/>
    <property type="project" value="UniProtKB-KW"/>
</dbReference>
<dbReference type="AlphaFoldDB" id="A0A914DEW0"/>
<dbReference type="GO" id="GO:0070390">
    <property type="term" value="C:transcription export complex 2"/>
    <property type="evidence" value="ECO:0007669"/>
    <property type="project" value="UniProtKB-UniRule"/>
</dbReference>
<keyword evidence="1" id="KW-0156">Chromatin regulator</keyword>
<dbReference type="GO" id="GO:0005643">
    <property type="term" value="C:nuclear pore"/>
    <property type="evidence" value="ECO:0007669"/>
    <property type="project" value="UniProtKB-UniRule"/>
</dbReference>